<dbReference type="InterPro" id="IPR001173">
    <property type="entry name" value="Glyco_trans_2-like"/>
</dbReference>
<feature type="domain" description="Glycosyltransferase 2-like" evidence="1">
    <location>
        <begin position="6"/>
        <end position="135"/>
    </location>
</feature>
<dbReference type="CDD" id="cd00761">
    <property type="entry name" value="Glyco_tranf_GTA_type"/>
    <property type="match status" value="1"/>
</dbReference>
<sequence length="255" mass="29817">MSPQCSVVIPVYNREEYIERTLRSILNQTFKDIEVIVIDDASTDQSWNKIQEVARQDPRIRTYRNKTNAGVAETRNRGICLAEGKYVALLDSDDVWVKDKLQRQMAQIKETGCRISYCGYGFFDKDGNRIGDTFHVPASVDLQRLLKRNVISCSTVVGETTLFRSHPFDKSYYHEDLVAWISMLQECKRACGVPEELAEITIMKGSRSGNKWTCARHRWKIYRDFLKMGRIRGLYYFMNYAYYSVVKYRPIRKEL</sequence>
<name>A0A974XIX1_9FIRM</name>
<organism evidence="2 3">
    <name type="scientific">Alkalibacter rhizosphaerae</name>
    <dbReference type="NCBI Taxonomy" id="2815577"/>
    <lineage>
        <taxon>Bacteria</taxon>
        <taxon>Bacillati</taxon>
        <taxon>Bacillota</taxon>
        <taxon>Clostridia</taxon>
        <taxon>Eubacteriales</taxon>
        <taxon>Eubacteriaceae</taxon>
        <taxon>Alkalibacter</taxon>
    </lineage>
</organism>
<dbReference type="RefSeq" id="WP_207300931.1">
    <property type="nucleotide sequence ID" value="NZ_CP071444.1"/>
</dbReference>
<keyword evidence="3" id="KW-1185">Reference proteome</keyword>
<evidence type="ECO:0000313" key="3">
    <source>
        <dbReference type="Proteomes" id="UP000663499"/>
    </source>
</evidence>
<dbReference type="Pfam" id="PF00535">
    <property type="entry name" value="Glycos_transf_2"/>
    <property type="match status" value="1"/>
</dbReference>
<proteinExistence type="predicted"/>
<protein>
    <submittedName>
        <fullName evidence="2">Glycosyltransferase family 2 protein</fullName>
    </submittedName>
</protein>
<dbReference type="Gene3D" id="3.90.550.10">
    <property type="entry name" value="Spore Coat Polysaccharide Biosynthesis Protein SpsA, Chain A"/>
    <property type="match status" value="1"/>
</dbReference>
<dbReference type="PANTHER" id="PTHR22916">
    <property type="entry name" value="GLYCOSYLTRANSFERASE"/>
    <property type="match status" value="1"/>
</dbReference>
<evidence type="ECO:0000259" key="1">
    <source>
        <dbReference type="Pfam" id="PF00535"/>
    </source>
</evidence>
<dbReference type="EMBL" id="CP071444">
    <property type="protein sequence ID" value="QSX09600.1"/>
    <property type="molecule type" value="Genomic_DNA"/>
</dbReference>
<gene>
    <name evidence="2" type="ORF">J0B03_05955</name>
</gene>
<dbReference type="PANTHER" id="PTHR22916:SF3">
    <property type="entry name" value="UDP-GLCNAC:BETAGAL BETA-1,3-N-ACETYLGLUCOSAMINYLTRANSFERASE-LIKE PROTEIN 1"/>
    <property type="match status" value="1"/>
</dbReference>
<accession>A0A974XIX1</accession>
<dbReference type="Proteomes" id="UP000663499">
    <property type="component" value="Chromosome"/>
</dbReference>
<reference evidence="2" key="1">
    <citation type="submission" date="2021-03" db="EMBL/GenBank/DDBJ databases">
        <title>Alkalibacter marinus sp. nov., isolated from tidal flat sediment.</title>
        <authorList>
            <person name="Namirimu T."/>
            <person name="Yang J.-A."/>
            <person name="Yang S.-H."/>
            <person name="Kim Y.-J."/>
            <person name="Kwon K.K."/>
        </authorList>
    </citation>
    <scope>NUCLEOTIDE SEQUENCE</scope>
    <source>
        <strain evidence="2">ES005</strain>
    </source>
</reference>
<dbReference type="InterPro" id="IPR029044">
    <property type="entry name" value="Nucleotide-diphossugar_trans"/>
</dbReference>
<dbReference type="KEGG" id="alka:J0B03_05955"/>
<dbReference type="SUPFAM" id="SSF53448">
    <property type="entry name" value="Nucleotide-diphospho-sugar transferases"/>
    <property type="match status" value="1"/>
</dbReference>
<dbReference type="GO" id="GO:0016758">
    <property type="term" value="F:hexosyltransferase activity"/>
    <property type="evidence" value="ECO:0007669"/>
    <property type="project" value="UniProtKB-ARBA"/>
</dbReference>
<dbReference type="AlphaFoldDB" id="A0A974XIX1"/>
<evidence type="ECO:0000313" key="2">
    <source>
        <dbReference type="EMBL" id="QSX09600.1"/>
    </source>
</evidence>